<dbReference type="PANTHER" id="PTHR47263">
    <property type="entry name" value="ADENYLATE CYCLASE ACTIVATION PROTEIN GIT1"/>
    <property type="match status" value="1"/>
</dbReference>
<dbReference type="Pfam" id="PF06292">
    <property type="entry name" value="MUN"/>
    <property type="match status" value="1"/>
</dbReference>
<feature type="domain" description="MHD2" evidence="4">
    <location>
        <begin position="1113"/>
        <end position="1234"/>
    </location>
</feature>
<dbReference type="GeneID" id="85306824"/>
<dbReference type="InterPro" id="IPR035892">
    <property type="entry name" value="C2_domain_sf"/>
</dbReference>
<dbReference type="Proteomes" id="UP001244011">
    <property type="component" value="Unassembled WGS sequence"/>
</dbReference>
<dbReference type="Gene3D" id="1.20.58.1100">
    <property type="match status" value="1"/>
</dbReference>
<dbReference type="InterPro" id="IPR000008">
    <property type="entry name" value="C2_dom"/>
</dbReference>
<evidence type="ECO:0000259" key="2">
    <source>
        <dbReference type="PROSITE" id="PS50004"/>
    </source>
</evidence>
<dbReference type="SMART" id="SM00239">
    <property type="entry name" value="C2"/>
    <property type="match status" value="1"/>
</dbReference>
<dbReference type="InterPro" id="IPR014770">
    <property type="entry name" value="Munc13_1"/>
</dbReference>
<evidence type="ECO:0000256" key="1">
    <source>
        <dbReference type="SAM" id="MobiDB-lite"/>
    </source>
</evidence>
<dbReference type="PROSITE" id="PS50004">
    <property type="entry name" value="C2"/>
    <property type="match status" value="1"/>
</dbReference>
<dbReference type="Gene3D" id="2.60.40.150">
    <property type="entry name" value="C2 domain"/>
    <property type="match status" value="1"/>
</dbReference>
<reference evidence="5" key="1">
    <citation type="submission" date="2023-06" db="EMBL/GenBank/DDBJ databases">
        <title>Genome-scale phylogeny and comparative genomics of the fungal order Sordariales.</title>
        <authorList>
            <consortium name="Lawrence Berkeley National Laboratory"/>
            <person name="Hensen N."/>
            <person name="Bonometti L."/>
            <person name="Westerberg I."/>
            <person name="Brannstrom I.O."/>
            <person name="Guillou S."/>
            <person name="Cros-Aarteil S."/>
            <person name="Calhoun S."/>
            <person name="Haridas S."/>
            <person name="Kuo A."/>
            <person name="Mondo S."/>
            <person name="Pangilinan J."/>
            <person name="Riley R."/>
            <person name="Labutti K."/>
            <person name="Andreopoulos B."/>
            <person name="Lipzen A."/>
            <person name="Chen C."/>
            <person name="Yanf M."/>
            <person name="Daum C."/>
            <person name="Ng V."/>
            <person name="Clum A."/>
            <person name="Steindorff A."/>
            <person name="Ohm R."/>
            <person name="Martin F."/>
            <person name="Silar P."/>
            <person name="Natvig D."/>
            <person name="Lalanne C."/>
            <person name="Gautier V."/>
            <person name="Ament-Velasquez S.L."/>
            <person name="Kruys A."/>
            <person name="Hutchinson M.I."/>
            <person name="Powell A.J."/>
            <person name="Barry K."/>
            <person name="Miller A.N."/>
            <person name="Grigoriev I.V."/>
            <person name="Debuchy R."/>
            <person name="Gladieux P."/>
            <person name="Thoren M.H."/>
            <person name="Johannesson H."/>
        </authorList>
    </citation>
    <scope>NUCLEOTIDE SEQUENCE</scope>
    <source>
        <strain evidence="5">8032-3</strain>
    </source>
</reference>
<dbReference type="PANTHER" id="PTHR47263:SF1">
    <property type="entry name" value="C2 DOMAIN PROTEIN (AFU_ORTHOLOGUE AFUA_7G02350)"/>
    <property type="match status" value="1"/>
</dbReference>
<dbReference type="PROSITE" id="PS51258">
    <property type="entry name" value="MHD1"/>
    <property type="match status" value="1"/>
</dbReference>
<proteinExistence type="predicted"/>
<name>A0AAJ0C3Q7_9PEZI</name>
<dbReference type="InterPro" id="IPR010439">
    <property type="entry name" value="MUN_dom"/>
</dbReference>
<feature type="domain" description="MHD1" evidence="3">
    <location>
        <begin position="698"/>
        <end position="824"/>
    </location>
</feature>
<organism evidence="5 6">
    <name type="scientific">Phialemonium atrogriseum</name>
    <dbReference type="NCBI Taxonomy" id="1093897"/>
    <lineage>
        <taxon>Eukaryota</taxon>
        <taxon>Fungi</taxon>
        <taxon>Dikarya</taxon>
        <taxon>Ascomycota</taxon>
        <taxon>Pezizomycotina</taxon>
        <taxon>Sordariomycetes</taxon>
        <taxon>Sordariomycetidae</taxon>
        <taxon>Cephalothecales</taxon>
        <taxon>Cephalothecaceae</taxon>
        <taxon>Phialemonium</taxon>
    </lineage>
</organism>
<sequence>MSAASRKSWNPNRRLGSVQSVPGVDGHSRHASRARQQVVSYDDAYIFALRVAFLNYLLQPRKKRKEYITTPKPLPRSHTLSIGDLMMELVPTGSSSNAIKLPTGFRSHLEKRMSGVPQGVERMAGYNDAAVKRSFAEAYTAFTARDFQKSIDKDRKVEPLILIFYTSATKAQMRGKTPDDMSYKPLVDRHLAMFVRLLSSILKDMGGDRHQSELTNRLSTLENKLLTNDQNLSIDAGQDGDHKFVEVEIPLSYEIKDMPMVQIVARIFGLANSKVQADLDSNIAFWTEEAALKDYKQYQYRLSANTAGTLRRHDFDLDAAYDEWKKNEAQHLGQMFAEILAVRPDLRGTSTSTAAKPLPARPQSYYGEEQAYADLSKMISNPETGALGLEQPLSLGSLSLDDGASIRSVDEPDYTFIPRDPRAFYKTILQYAMSYDQLNSDPAGPYTPLSEQSTDLLVELAVRWRIPQFTRHVAFVEVAARKFLDQETTAEQLDVALESVKTPVPEPKKVPPIQGYTATLPEIDASRWAMTDFVVYQQSLKDLHDALLRDLFSLLLRCYEPKPPSIAVVMMVLGRHIYDDPAFSQRPEEKADFAQQLEGGLRQKAAQAYRDFTDAHIPHSRQDWHFGHVVKLGKSVVSLCDRIKKRYRKNPEIMGVSPFRVLVETMFPTFEEDANAFILQVLQVAKEHGVEIDLQDGFDLYKELVEIRKIHVESLPAQPFAFHVEGLLEDFVWRWVKGAESKMEDYVQESIKQDDFHVRTQNPETTPTDAERHSVSIIDLFTLFNQTVDQVFQLGWDDDVHHAKFMTALAKAFAAAIGRYCEIVEHDFAIEMNKPREEAQVVEAKTAQEKFLKYAKDAWNTKDRIEPFQFYAQSFVKLNNIEYAMQALDKLEKLVNVDGCAEALAKVDAPRQQAKRPNKYIFTVKIIEAEDLKACDPNGTSDPYVILCDEYQKRLARTRVVMRNLNPRWDESLDMTVAGPLNIIATVWDYDTFGDDDFVGRTSLKLDPVHFSDYLPREFWLDLDTQGRILLRVSMEGERDDIQFHFGKAFRHLKRTERDMVRKITDKLSTHINASLSHEALNGLLSRGIAASMASLWKKRQSTVPALSPADVENALQSLFAYFNENFAIMNQTLTRATMLAVMTRLWKEVLMTIENLLVPPLSEKVSTQKPLTEPELEIVFRWLQLLFDFFNAKDESGEVLGVPADILKSPKWHDLQSLNFFYFETTENLIRTSERMAAANAQRAQQQLRQANVPQNRLSAPPTFGPTFAAAGAFGSLGTIRRGRSIMMSRNLGTIRQAKEEKRKEAQADPSDDMILRILRMRLEAVGYLKERHRQRERQTAAQAAALIVQKSVHQGWSAAGPSFGGASAPYGRNNLPRR</sequence>
<dbReference type="InterPro" id="IPR052811">
    <property type="entry name" value="Glucose_resp_signaling"/>
</dbReference>
<protein>
    <recommendedName>
        <fullName evidence="7">C2 domain-containing protein</fullName>
    </recommendedName>
</protein>
<evidence type="ECO:0000259" key="3">
    <source>
        <dbReference type="PROSITE" id="PS51258"/>
    </source>
</evidence>
<dbReference type="CDD" id="cd04043">
    <property type="entry name" value="C2_Munc13_fungal"/>
    <property type="match status" value="1"/>
</dbReference>
<feature type="region of interest" description="Disordered" evidence="1">
    <location>
        <begin position="1360"/>
        <end position="1380"/>
    </location>
</feature>
<evidence type="ECO:0000313" key="6">
    <source>
        <dbReference type="Proteomes" id="UP001244011"/>
    </source>
</evidence>
<dbReference type="PROSITE" id="PS51259">
    <property type="entry name" value="MHD2"/>
    <property type="match status" value="1"/>
</dbReference>
<keyword evidence="6" id="KW-1185">Reference proteome</keyword>
<dbReference type="EMBL" id="MU839002">
    <property type="protein sequence ID" value="KAK1769595.1"/>
    <property type="molecule type" value="Genomic_DNA"/>
</dbReference>
<dbReference type="SUPFAM" id="SSF49562">
    <property type="entry name" value="C2 domain (Calcium/lipid-binding domain, CaLB)"/>
    <property type="match status" value="1"/>
</dbReference>
<dbReference type="RefSeq" id="XP_060285808.1">
    <property type="nucleotide sequence ID" value="XM_060423637.1"/>
</dbReference>
<gene>
    <name evidence="5" type="ORF">QBC33DRAFT_326780</name>
</gene>
<feature type="compositionally biased region" description="Low complexity" evidence="1">
    <location>
        <begin position="1360"/>
        <end position="1370"/>
    </location>
</feature>
<feature type="domain" description="C2" evidence="2">
    <location>
        <begin position="899"/>
        <end position="1021"/>
    </location>
</feature>
<dbReference type="Gene3D" id="1.10.357.50">
    <property type="match status" value="1"/>
</dbReference>
<evidence type="ECO:0000259" key="4">
    <source>
        <dbReference type="PROSITE" id="PS51259"/>
    </source>
</evidence>
<accession>A0AAJ0C3Q7</accession>
<evidence type="ECO:0008006" key="7">
    <source>
        <dbReference type="Google" id="ProtNLM"/>
    </source>
</evidence>
<comment type="caution">
    <text evidence="5">The sequence shown here is derived from an EMBL/GenBank/DDBJ whole genome shotgun (WGS) entry which is preliminary data.</text>
</comment>
<feature type="region of interest" description="Disordered" evidence="1">
    <location>
        <begin position="1"/>
        <end position="33"/>
    </location>
</feature>
<dbReference type="InterPro" id="IPR014772">
    <property type="entry name" value="Munc13_dom-2"/>
</dbReference>
<feature type="compositionally biased region" description="Polar residues" evidence="1">
    <location>
        <begin position="1"/>
        <end position="11"/>
    </location>
</feature>
<evidence type="ECO:0000313" key="5">
    <source>
        <dbReference type="EMBL" id="KAK1769595.1"/>
    </source>
</evidence>
<dbReference type="Pfam" id="PF00168">
    <property type="entry name" value="C2"/>
    <property type="match status" value="1"/>
</dbReference>